<gene>
    <name evidence="1" type="ORF">J2S43_003951</name>
</gene>
<keyword evidence="2" id="KW-1185">Reference proteome</keyword>
<dbReference type="RefSeq" id="WP_306831256.1">
    <property type="nucleotide sequence ID" value="NZ_JAUSRA010000001.1"/>
</dbReference>
<evidence type="ECO:0000313" key="1">
    <source>
        <dbReference type="EMBL" id="MDP9795439.1"/>
    </source>
</evidence>
<sequence>MIASLIAGGAGPYAGTFDDDAWPAGKRLDPGPCTEAIARFLATGKLS</sequence>
<organism evidence="1 2">
    <name type="scientific">Catenuloplanes nepalensis</name>
    <dbReference type="NCBI Taxonomy" id="587533"/>
    <lineage>
        <taxon>Bacteria</taxon>
        <taxon>Bacillati</taxon>
        <taxon>Actinomycetota</taxon>
        <taxon>Actinomycetes</taxon>
        <taxon>Micromonosporales</taxon>
        <taxon>Micromonosporaceae</taxon>
        <taxon>Catenuloplanes</taxon>
    </lineage>
</organism>
<evidence type="ECO:0000313" key="2">
    <source>
        <dbReference type="Proteomes" id="UP001240984"/>
    </source>
</evidence>
<dbReference type="EMBL" id="JAUSRA010000001">
    <property type="protein sequence ID" value="MDP9795439.1"/>
    <property type="molecule type" value="Genomic_DNA"/>
</dbReference>
<name>A0ABT9MVM9_9ACTN</name>
<comment type="caution">
    <text evidence="1">The sequence shown here is derived from an EMBL/GenBank/DDBJ whole genome shotgun (WGS) entry which is preliminary data.</text>
</comment>
<accession>A0ABT9MVM9</accession>
<reference evidence="1 2" key="1">
    <citation type="submission" date="2023-07" db="EMBL/GenBank/DDBJ databases">
        <title>Sequencing the genomes of 1000 actinobacteria strains.</title>
        <authorList>
            <person name="Klenk H.-P."/>
        </authorList>
    </citation>
    <scope>NUCLEOTIDE SEQUENCE [LARGE SCALE GENOMIC DNA]</scope>
    <source>
        <strain evidence="1 2">DSM 44710</strain>
    </source>
</reference>
<proteinExistence type="predicted"/>
<protein>
    <submittedName>
        <fullName evidence="1">Uncharacterized protein</fullName>
    </submittedName>
</protein>
<dbReference type="Proteomes" id="UP001240984">
    <property type="component" value="Unassembled WGS sequence"/>
</dbReference>